<name>A0A8S2WJU5_9BILA</name>
<accession>A0A8S2WJU5</accession>
<reference evidence="1" key="1">
    <citation type="submission" date="2021-02" db="EMBL/GenBank/DDBJ databases">
        <authorList>
            <person name="Nowell W R."/>
        </authorList>
    </citation>
    <scope>NUCLEOTIDE SEQUENCE</scope>
</reference>
<evidence type="ECO:0000313" key="2">
    <source>
        <dbReference type="Proteomes" id="UP000676336"/>
    </source>
</evidence>
<protein>
    <submittedName>
        <fullName evidence="1">Uncharacterized protein</fullName>
    </submittedName>
</protein>
<dbReference type="EMBL" id="CAJOBI010068321">
    <property type="protein sequence ID" value="CAF4446144.1"/>
    <property type="molecule type" value="Genomic_DNA"/>
</dbReference>
<comment type="caution">
    <text evidence="1">The sequence shown here is derived from an EMBL/GenBank/DDBJ whole genome shotgun (WGS) entry which is preliminary data.</text>
</comment>
<organism evidence="1 2">
    <name type="scientific">Rotaria magnacalcarata</name>
    <dbReference type="NCBI Taxonomy" id="392030"/>
    <lineage>
        <taxon>Eukaryota</taxon>
        <taxon>Metazoa</taxon>
        <taxon>Spiralia</taxon>
        <taxon>Gnathifera</taxon>
        <taxon>Rotifera</taxon>
        <taxon>Eurotatoria</taxon>
        <taxon>Bdelloidea</taxon>
        <taxon>Philodinida</taxon>
        <taxon>Philodinidae</taxon>
        <taxon>Rotaria</taxon>
    </lineage>
</organism>
<dbReference type="AlphaFoldDB" id="A0A8S2WJU5"/>
<gene>
    <name evidence="1" type="ORF">SMN809_LOCUS32495</name>
</gene>
<sequence length="52" mass="5798">MYPGEFKGTQTVDNMNMNSQLSPAYQQAFQEPPPSYAVVAQSSQYSVPVQQQ</sequence>
<dbReference type="Proteomes" id="UP000676336">
    <property type="component" value="Unassembled WGS sequence"/>
</dbReference>
<proteinExistence type="predicted"/>
<feature type="non-terminal residue" evidence="1">
    <location>
        <position position="52"/>
    </location>
</feature>
<evidence type="ECO:0000313" key="1">
    <source>
        <dbReference type="EMBL" id="CAF4446144.1"/>
    </source>
</evidence>